<gene>
    <name evidence="1" type="ORF">BDN72DRAFT_609653</name>
</gene>
<evidence type="ECO:0000313" key="1">
    <source>
        <dbReference type="EMBL" id="TFK69522.1"/>
    </source>
</evidence>
<evidence type="ECO:0000313" key="2">
    <source>
        <dbReference type="Proteomes" id="UP000308600"/>
    </source>
</evidence>
<proteinExistence type="predicted"/>
<dbReference type="Proteomes" id="UP000308600">
    <property type="component" value="Unassembled WGS sequence"/>
</dbReference>
<dbReference type="EMBL" id="ML208329">
    <property type="protein sequence ID" value="TFK69522.1"/>
    <property type="molecule type" value="Genomic_DNA"/>
</dbReference>
<protein>
    <submittedName>
        <fullName evidence="1">Uncharacterized protein</fullName>
    </submittedName>
</protein>
<reference evidence="1 2" key="1">
    <citation type="journal article" date="2019" name="Nat. Ecol. Evol.">
        <title>Megaphylogeny resolves global patterns of mushroom evolution.</title>
        <authorList>
            <person name="Varga T."/>
            <person name="Krizsan K."/>
            <person name="Foldi C."/>
            <person name="Dima B."/>
            <person name="Sanchez-Garcia M."/>
            <person name="Sanchez-Ramirez S."/>
            <person name="Szollosi G.J."/>
            <person name="Szarkandi J.G."/>
            <person name="Papp V."/>
            <person name="Albert L."/>
            <person name="Andreopoulos W."/>
            <person name="Angelini C."/>
            <person name="Antonin V."/>
            <person name="Barry K.W."/>
            <person name="Bougher N.L."/>
            <person name="Buchanan P."/>
            <person name="Buyck B."/>
            <person name="Bense V."/>
            <person name="Catcheside P."/>
            <person name="Chovatia M."/>
            <person name="Cooper J."/>
            <person name="Damon W."/>
            <person name="Desjardin D."/>
            <person name="Finy P."/>
            <person name="Geml J."/>
            <person name="Haridas S."/>
            <person name="Hughes K."/>
            <person name="Justo A."/>
            <person name="Karasinski D."/>
            <person name="Kautmanova I."/>
            <person name="Kiss B."/>
            <person name="Kocsube S."/>
            <person name="Kotiranta H."/>
            <person name="LaButti K.M."/>
            <person name="Lechner B.E."/>
            <person name="Liimatainen K."/>
            <person name="Lipzen A."/>
            <person name="Lukacs Z."/>
            <person name="Mihaltcheva S."/>
            <person name="Morgado L.N."/>
            <person name="Niskanen T."/>
            <person name="Noordeloos M.E."/>
            <person name="Ohm R.A."/>
            <person name="Ortiz-Santana B."/>
            <person name="Ovrebo C."/>
            <person name="Racz N."/>
            <person name="Riley R."/>
            <person name="Savchenko A."/>
            <person name="Shiryaev A."/>
            <person name="Soop K."/>
            <person name="Spirin V."/>
            <person name="Szebenyi C."/>
            <person name="Tomsovsky M."/>
            <person name="Tulloss R.E."/>
            <person name="Uehling J."/>
            <person name="Grigoriev I.V."/>
            <person name="Vagvolgyi C."/>
            <person name="Papp T."/>
            <person name="Martin F.M."/>
            <person name="Miettinen O."/>
            <person name="Hibbett D.S."/>
            <person name="Nagy L.G."/>
        </authorList>
    </citation>
    <scope>NUCLEOTIDE SEQUENCE [LARGE SCALE GENOMIC DNA]</scope>
    <source>
        <strain evidence="1 2">NL-1719</strain>
    </source>
</reference>
<name>A0ACD3AVZ4_9AGAR</name>
<organism evidence="1 2">
    <name type="scientific">Pluteus cervinus</name>
    <dbReference type="NCBI Taxonomy" id="181527"/>
    <lineage>
        <taxon>Eukaryota</taxon>
        <taxon>Fungi</taxon>
        <taxon>Dikarya</taxon>
        <taxon>Basidiomycota</taxon>
        <taxon>Agaricomycotina</taxon>
        <taxon>Agaricomycetes</taxon>
        <taxon>Agaricomycetidae</taxon>
        <taxon>Agaricales</taxon>
        <taxon>Pluteineae</taxon>
        <taxon>Pluteaceae</taxon>
        <taxon>Pluteus</taxon>
    </lineage>
</organism>
<accession>A0ACD3AVZ4</accession>
<sequence length="140" mass="15673">MTTVAVNVQVEPVNLTKLAAEVAAQLSDAVKKTSPEEVVRAFTSSFDNPEIWSQFEGEIKDMAKTTRQVREKFADVSNILGEFDTHHYKKKDGSEIGALKPVWDGYHNQYKEILARSMTEAKSLKLLCDGAVLLFSFYIA</sequence>
<keyword evidence="2" id="KW-1185">Reference proteome</keyword>